<keyword evidence="1" id="KW-0449">Lipoprotein</keyword>
<keyword evidence="2" id="KW-1185">Reference proteome</keyword>
<reference evidence="2" key="1">
    <citation type="submission" date="2017-04" db="EMBL/GenBank/DDBJ databases">
        <authorList>
            <person name="Varghese N."/>
            <person name="Submissions S."/>
        </authorList>
    </citation>
    <scope>NUCLEOTIDE SEQUENCE [LARGE SCALE GENOMIC DNA]</scope>
</reference>
<gene>
    <name evidence="1" type="ORF">SAMN06297229_0986</name>
</gene>
<proteinExistence type="predicted"/>
<dbReference type="AlphaFoldDB" id="A0A1Y6EVL9"/>
<dbReference type="InterPro" id="IPR030852">
    <property type="entry name" value="RcsF"/>
</dbReference>
<name>A0A1Y6EVL9_9GAMM</name>
<evidence type="ECO:0000313" key="2">
    <source>
        <dbReference type="Proteomes" id="UP000194450"/>
    </source>
</evidence>
<accession>A0A1Y6EVL9</accession>
<dbReference type="Gene3D" id="3.30.110.70">
    <property type="entry name" value="Hypothetical protein apc22750. Chain B"/>
    <property type="match status" value="1"/>
</dbReference>
<dbReference type="EMBL" id="FXWH01000001">
    <property type="protein sequence ID" value="SMQ64243.1"/>
    <property type="molecule type" value="Genomic_DNA"/>
</dbReference>
<evidence type="ECO:0000313" key="1">
    <source>
        <dbReference type="EMBL" id="SMQ64243.1"/>
    </source>
</evidence>
<organism evidence="1 2">
    <name type="scientific">Pseudidiomarina planktonica</name>
    <dbReference type="NCBI Taxonomy" id="1323738"/>
    <lineage>
        <taxon>Bacteria</taxon>
        <taxon>Pseudomonadati</taxon>
        <taxon>Pseudomonadota</taxon>
        <taxon>Gammaproteobacteria</taxon>
        <taxon>Alteromonadales</taxon>
        <taxon>Idiomarinaceae</taxon>
        <taxon>Pseudidiomarina</taxon>
    </lineage>
</organism>
<sequence>MTLTVVVQRLIAVGLLISLAGCSSQNMGYESNLDSENIRNYFGSRSMDVIERGETVAQPYKVISIVTGDSCQRSRQDPPASASEARNQMRAQAYQFKADAIILSQCYQLPADNEHVCYSNYTCFGQAVQWLR</sequence>
<dbReference type="Pfam" id="PF16358">
    <property type="entry name" value="RcsF"/>
    <property type="match status" value="1"/>
</dbReference>
<dbReference type="GO" id="GO:0009279">
    <property type="term" value="C:cell outer membrane"/>
    <property type="evidence" value="ECO:0007669"/>
    <property type="project" value="InterPro"/>
</dbReference>
<dbReference type="GO" id="GO:0035556">
    <property type="term" value="P:intracellular signal transduction"/>
    <property type="evidence" value="ECO:0007669"/>
    <property type="project" value="InterPro"/>
</dbReference>
<dbReference type="Proteomes" id="UP000194450">
    <property type="component" value="Unassembled WGS sequence"/>
</dbReference>
<protein>
    <submittedName>
        <fullName evidence="1">RcsF lipoprotein</fullName>
    </submittedName>
</protein>